<accession>A0A6J4IMU1</accession>
<gene>
    <name evidence="2" type="ORF">AVDCRST_MAG27-2737</name>
</gene>
<dbReference type="SUPFAM" id="SSF55729">
    <property type="entry name" value="Acyl-CoA N-acyltransferases (Nat)"/>
    <property type="match status" value="1"/>
</dbReference>
<dbReference type="PANTHER" id="PTHR39173">
    <property type="entry name" value="ACETYLTRANSFERASE"/>
    <property type="match status" value="1"/>
</dbReference>
<sequence length="197" mass="21130">MLGAMPELVLLRPASALLDSYRAALEAGWSPHNLRGAAVAAEHLAAIAADPEGFLASLEQPPGRAGTVHLPDGSRVPRLPGFTRWLSDGEFCGAIHFRWQPGTEALPPHVLGHVGYTVVPWKRGRGLARRALALLLPEARARGLRHVELTTDPGNLASQRVILACGGQFVERFRAPAAYGAAEELRFRIPLPPEPAA</sequence>
<dbReference type="EMBL" id="CADCTD010000093">
    <property type="protein sequence ID" value="CAA9254519.1"/>
    <property type="molecule type" value="Genomic_DNA"/>
</dbReference>
<feature type="domain" description="N-acetyltransferase" evidence="1">
    <location>
        <begin position="9"/>
        <end position="192"/>
    </location>
</feature>
<dbReference type="Gene3D" id="3.40.630.30">
    <property type="match status" value="1"/>
</dbReference>
<dbReference type="PROSITE" id="PS51186">
    <property type="entry name" value="GNAT"/>
    <property type="match status" value="1"/>
</dbReference>
<evidence type="ECO:0000259" key="1">
    <source>
        <dbReference type="PROSITE" id="PS51186"/>
    </source>
</evidence>
<reference evidence="2" key="1">
    <citation type="submission" date="2020-02" db="EMBL/GenBank/DDBJ databases">
        <authorList>
            <person name="Meier V. D."/>
        </authorList>
    </citation>
    <scope>NUCLEOTIDE SEQUENCE</scope>
    <source>
        <strain evidence="2">AVDCRST_MAG27</strain>
    </source>
</reference>
<dbReference type="AlphaFoldDB" id="A0A6J4IMU1"/>
<dbReference type="PANTHER" id="PTHR39173:SF1">
    <property type="entry name" value="ACETYLTRANSFERASE"/>
    <property type="match status" value="1"/>
</dbReference>
<protein>
    <recommendedName>
        <fullName evidence="1">N-acetyltransferase domain-containing protein</fullName>
    </recommendedName>
</protein>
<evidence type="ECO:0000313" key="2">
    <source>
        <dbReference type="EMBL" id="CAA9254519.1"/>
    </source>
</evidence>
<dbReference type="InterPro" id="IPR000182">
    <property type="entry name" value="GNAT_dom"/>
</dbReference>
<name>A0A6J4IMU1_9PROT</name>
<dbReference type="InterPro" id="IPR016181">
    <property type="entry name" value="Acyl_CoA_acyltransferase"/>
</dbReference>
<dbReference type="Pfam" id="PF00583">
    <property type="entry name" value="Acetyltransf_1"/>
    <property type="match status" value="1"/>
</dbReference>
<dbReference type="GO" id="GO:0016747">
    <property type="term" value="F:acyltransferase activity, transferring groups other than amino-acyl groups"/>
    <property type="evidence" value="ECO:0007669"/>
    <property type="project" value="InterPro"/>
</dbReference>
<organism evidence="2">
    <name type="scientific">uncultured Craurococcus sp</name>
    <dbReference type="NCBI Taxonomy" id="1135998"/>
    <lineage>
        <taxon>Bacteria</taxon>
        <taxon>Pseudomonadati</taxon>
        <taxon>Pseudomonadota</taxon>
        <taxon>Alphaproteobacteria</taxon>
        <taxon>Acetobacterales</taxon>
        <taxon>Acetobacteraceae</taxon>
        <taxon>Craurococcus</taxon>
        <taxon>environmental samples</taxon>
    </lineage>
</organism>
<proteinExistence type="predicted"/>